<protein>
    <submittedName>
        <fullName evidence="2">Uncharacterized protein</fullName>
    </submittedName>
</protein>
<feature type="non-terminal residue" evidence="2">
    <location>
        <position position="54"/>
    </location>
</feature>
<dbReference type="Proteomes" id="UP001642484">
    <property type="component" value="Unassembled WGS sequence"/>
</dbReference>
<evidence type="ECO:0000313" key="2">
    <source>
        <dbReference type="EMBL" id="CAK9027424.1"/>
    </source>
</evidence>
<feature type="compositionally biased region" description="Polar residues" evidence="1">
    <location>
        <begin position="20"/>
        <end position="40"/>
    </location>
</feature>
<feature type="region of interest" description="Disordered" evidence="1">
    <location>
        <begin position="20"/>
        <end position="54"/>
    </location>
</feature>
<evidence type="ECO:0000313" key="3">
    <source>
        <dbReference type="Proteomes" id="UP001642484"/>
    </source>
</evidence>
<gene>
    <name evidence="2" type="ORF">CCMP2556_LOCUS16755</name>
</gene>
<accession>A0ABP0KLQ2</accession>
<evidence type="ECO:0000256" key="1">
    <source>
        <dbReference type="SAM" id="MobiDB-lite"/>
    </source>
</evidence>
<feature type="non-terminal residue" evidence="2">
    <location>
        <position position="1"/>
    </location>
</feature>
<organism evidence="2 3">
    <name type="scientific">Durusdinium trenchii</name>
    <dbReference type="NCBI Taxonomy" id="1381693"/>
    <lineage>
        <taxon>Eukaryota</taxon>
        <taxon>Sar</taxon>
        <taxon>Alveolata</taxon>
        <taxon>Dinophyceae</taxon>
        <taxon>Suessiales</taxon>
        <taxon>Symbiodiniaceae</taxon>
        <taxon>Durusdinium</taxon>
    </lineage>
</organism>
<dbReference type="EMBL" id="CAXAMN010009003">
    <property type="protein sequence ID" value="CAK9027424.1"/>
    <property type="molecule type" value="Genomic_DNA"/>
</dbReference>
<name>A0ABP0KLQ2_9DINO</name>
<comment type="caution">
    <text evidence="2">The sequence shown here is derived from an EMBL/GenBank/DDBJ whole genome shotgun (WGS) entry which is preliminary data.</text>
</comment>
<reference evidence="2 3" key="1">
    <citation type="submission" date="2024-02" db="EMBL/GenBank/DDBJ databases">
        <authorList>
            <person name="Chen Y."/>
            <person name="Shah S."/>
            <person name="Dougan E. K."/>
            <person name="Thang M."/>
            <person name="Chan C."/>
        </authorList>
    </citation>
    <scope>NUCLEOTIDE SEQUENCE [LARGE SCALE GENOMIC DNA]</scope>
</reference>
<keyword evidence="3" id="KW-1185">Reference proteome</keyword>
<sequence>SLWSPFWHWQARQHWATPSWSSTAITSPGTSPTQLHQHQTLGHRLCRPSPSLEH</sequence>
<proteinExistence type="predicted"/>